<gene>
    <name evidence="3" type="ORF">PMAYCL1PPCAC_29117</name>
</gene>
<accession>A0AAN5DAA8</accession>
<organism evidence="3 4">
    <name type="scientific">Pristionchus mayeri</name>
    <dbReference type="NCBI Taxonomy" id="1317129"/>
    <lineage>
        <taxon>Eukaryota</taxon>
        <taxon>Metazoa</taxon>
        <taxon>Ecdysozoa</taxon>
        <taxon>Nematoda</taxon>
        <taxon>Chromadorea</taxon>
        <taxon>Rhabditida</taxon>
        <taxon>Rhabditina</taxon>
        <taxon>Diplogasteromorpha</taxon>
        <taxon>Diplogasteroidea</taxon>
        <taxon>Neodiplogasteridae</taxon>
        <taxon>Pristionchus</taxon>
    </lineage>
</organism>
<dbReference type="GO" id="GO:0004364">
    <property type="term" value="F:glutathione transferase activity"/>
    <property type="evidence" value="ECO:0007669"/>
    <property type="project" value="TreeGrafter"/>
</dbReference>
<evidence type="ECO:0000259" key="2">
    <source>
        <dbReference type="PROSITE" id="PS50405"/>
    </source>
</evidence>
<dbReference type="Pfam" id="PF14497">
    <property type="entry name" value="GST_C_3"/>
    <property type="match status" value="1"/>
</dbReference>
<dbReference type="Gene3D" id="3.40.30.10">
    <property type="entry name" value="Glutaredoxin"/>
    <property type="match status" value="1"/>
</dbReference>
<comment type="caution">
    <text evidence="3">The sequence shown here is derived from an EMBL/GenBank/DDBJ whole genome shotgun (WGS) entry which is preliminary data.</text>
</comment>
<dbReference type="InterPro" id="IPR050213">
    <property type="entry name" value="GST_superfamily"/>
</dbReference>
<proteinExistence type="predicted"/>
<dbReference type="InterPro" id="IPR036282">
    <property type="entry name" value="Glutathione-S-Trfase_C_sf"/>
</dbReference>
<evidence type="ECO:0000259" key="1">
    <source>
        <dbReference type="PROSITE" id="PS50404"/>
    </source>
</evidence>
<evidence type="ECO:0008006" key="5">
    <source>
        <dbReference type="Google" id="ProtNLM"/>
    </source>
</evidence>
<dbReference type="InterPro" id="IPR004046">
    <property type="entry name" value="GST_C"/>
</dbReference>
<dbReference type="InterPro" id="IPR036249">
    <property type="entry name" value="Thioredoxin-like_sf"/>
</dbReference>
<dbReference type="PANTHER" id="PTHR11571">
    <property type="entry name" value="GLUTATHIONE S-TRANSFERASE"/>
    <property type="match status" value="1"/>
</dbReference>
<dbReference type="SUPFAM" id="SSF52833">
    <property type="entry name" value="Thioredoxin-like"/>
    <property type="match status" value="1"/>
</dbReference>
<feature type="domain" description="GST N-terminal" evidence="1">
    <location>
        <begin position="63"/>
        <end position="138"/>
    </location>
</feature>
<sequence length="298" mass="34569">MVKSVSWSDEPIPLLKRALGFRTLSVTVKTETQDFGMDALRNFILESGEEEESVKPSYSYNSPEYVLYDDNEQEESLLIRMIFAFAHVPFETRTVEETGTDFYGFPFSSTPVLELNGLRLSSVNSICRHLAWRYDLSGRTAAEDSIVDVVTDAVDDARKRMRQWIRIAEYREWDDYEMESLEEKSRRLFVSFIGPAFEEILRRNGGKWIVGDEVTWADLSLASLINPIIFHRPSFFDRLPLLYNHCKRVADMESLTGMLYNIRDRSFKTVDGCTLPQSHFNLLPGIPRRRTHNHISLF</sequence>
<reference evidence="4" key="1">
    <citation type="submission" date="2022-10" db="EMBL/GenBank/DDBJ databases">
        <title>Genome assembly of Pristionchus species.</title>
        <authorList>
            <person name="Yoshida K."/>
            <person name="Sommer R.J."/>
        </authorList>
    </citation>
    <scope>NUCLEOTIDE SEQUENCE [LARGE SCALE GENOMIC DNA]</scope>
    <source>
        <strain evidence="4">RS5460</strain>
    </source>
</reference>
<dbReference type="Gene3D" id="1.20.1050.10">
    <property type="match status" value="1"/>
</dbReference>
<name>A0AAN5DAA8_9BILA</name>
<dbReference type="Proteomes" id="UP001328107">
    <property type="component" value="Unassembled WGS sequence"/>
</dbReference>
<dbReference type="InterPro" id="IPR010987">
    <property type="entry name" value="Glutathione-S-Trfase_C-like"/>
</dbReference>
<evidence type="ECO:0000313" key="3">
    <source>
        <dbReference type="EMBL" id="GMR58922.1"/>
    </source>
</evidence>
<dbReference type="PANTHER" id="PTHR11571:SF256">
    <property type="entry name" value="GST C-TERMINAL DOMAIN-CONTAINING PROTEIN-RELATED"/>
    <property type="match status" value="1"/>
</dbReference>
<dbReference type="PROSITE" id="PS50404">
    <property type="entry name" value="GST_NTER"/>
    <property type="match status" value="1"/>
</dbReference>
<dbReference type="PROSITE" id="PS50405">
    <property type="entry name" value="GST_CTER"/>
    <property type="match status" value="1"/>
</dbReference>
<evidence type="ECO:0000313" key="4">
    <source>
        <dbReference type="Proteomes" id="UP001328107"/>
    </source>
</evidence>
<protein>
    <recommendedName>
        <fullName evidence="5">Glutathione S-transferase</fullName>
    </recommendedName>
</protein>
<keyword evidence="4" id="KW-1185">Reference proteome</keyword>
<dbReference type="InterPro" id="IPR004045">
    <property type="entry name" value="Glutathione_S-Trfase_N"/>
</dbReference>
<dbReference type="GO" id="GO:0006749">
    <property type="term" value="P:glutathione metabolic process"/>
    <property type="evidence" value="ECO:0007669"/>
    <property type="project" value="TreeGrafter"/>
</dbReference>
<dbReference type="EMBL" id="BTRK01000006">
    <property type="protein sequence ID" value="GMR58922.1"/>
    <property type="molecule type" value="Genomic_DNA"/>
</dbReference>
<feature type="domain" description="GST C-terminal" evidence="2">
    <location>
        <begin position="140"/>
        <end position="280"/>
    </location>
</feature>
<dbReference type="SUPFAM" id="SSF47616">
    <property type="entry name" value="GST C-terminal domain-like"/>
    <property type="match status" value="1"/>
</dbReference>
<dbReference type="AlphaFoldDB" id="A0AAN5DAA8"/>